<feature type="repeat" description="TPR" evidence="3">
    <location>
        <begin position="134"/>
        <end position="167"/>
    </location>
</feature>
<evidence type="ECO:0000256" key="3">
    <source>
        <dbReference type="PROSITE-ProRule" id="PRU00339"/>
    </source>
</evidence>
<protein>
    <submittedName>
        <fullName evidence="5">Tetratricopeptide repeat protein</fullName>
    </submittedName>
</protein>
<dbReference type="AlphaFoldDB" id="A0A6L5YHE1"/>
<dbReference type="PANTHER" id="PTHR44858">
    <property type="entry name" value="TETRATRICOPEPTIDE REPEAT PROTEIN 6"/>
    <property type="match status" value="1"/>
</dbReference>
<evidence type="ECO:0000256" key="2">
    <source>
        <dbReference type="ARBA" id="ARBA00022803"/>
    </source>
</evidence>
<dbReference type="PANTHER" id="PTHR44858:SF1">
    <property type="entry name" value="UDP-N-ACETYLGLUCOSAMINE--PEPTIDE N-ACETYLGLUCOSAMINYLTRANSFERASE SPINDLY-RELATED"/>
    <property type="match status" value="1"/>
</dbReference>
<keyword evidence="6" id="KW-1185">Reference proteome</keyword>
<dbReference type="SUPFAM" id="SSF48452">
    <property type="entry name" value="TPR-like"/>
    <property type="match status" value="2"/>
</dbReference>
<evidence type="ECO:0000256" key="1">
    <source>
        <dbReference type="ARBA" id="ARBA00022737"/>
    </source>
</evidence>
<dbReference type="Pfam" id="PF13432">
    <property type="entry name" value="TPR_16"/>
    <property type="match status" value="3"/>
</dbReference>
<organism evidence="5 6">
    <name type="scientific">Waltera intestinalis</name>
    <dbReference type="NCBI Taxonomy" id="2606635"/>
    <lineage>
        <taxon>Bacteria</taxon>
        <taxon>Bacillati</taxon>
        <taxon>Bacillota</taxon>
        <taxon>Clostridia</taxon>
        <taxon>Lachnospirales</taxon>
        <taxon>Lachnospiraceae</taxon>
        <taxon>Waltera</taxon>
    </lineage>
</organism>
<comment type="caution">
    <text evidence="5">The sequence shown here is derived from an EMBL/GenBank/DDBJ whole genome shotgun (WGS) entry which is preliminary data.</text>
</comment>
<dbReference type="Proteomes" id="UP000476055">
    <property type="component" value="Unassembled WGS sequence"/>
</dbReference>
<feature type="chain" id="PRO_5039561721" evidence="4">
    <location>
        <begin position="26"/>
        <end position="348"/>
    </location>
</feature>
<proteinExistence type="predicted"/>
<keyword evidence="1" id="KW-0677">Repeat</keyword>
<dbReference type="PROSITE" id="PS50005">
    <property type="entry name" value="TPR"/>
    <property type="match status" value="3"/>
</dbReference>
<keyword evidence="2 3" id="KW-0802">TPR repeat</keyword>
<reference evidence="5 6" key="1">
    <citation type="submission" date="2019-08" db="EMBL/GenBank/DDBJ databases">
        <title>In-depth cultivation of the pig gut microbiome towards novel bacterial diversity and tailored functional studies.</title>
        <authorList>
            <person name="Wylensek D."/>
            <person name="Hitch T.C.A."/>
            <person name="Clavel T."/>
        </authorList>
    </citation>
    <scope>NUCLEOTIDE SEQUENCE [LARGE SCALE GENOMIC DNA]</scope>
    <source>
        <strain evidence="5 6">WCA3-601-WT-6H</strain>
    </source>
</reference>
<gene>
    <name evidence="5" type="ORF">FYJ59_05255</name>
</gene>
<dbReference type="RefSeq" id="WP_154495734.1">
    <property type="nucleotide sequence ID" value="NZ_VUMU01000004.1"/>
</dbReference>
<dbReference type="Pfam" id="PF13174">
    <property type="entry name" value="TPR_6"/>
    <property type="match status" value="1"/>
</dbReference>
<dbReference type="PROSITE" id="PS50293">
    <property type="entry name" value="TPR_REGION"/>
    <property type="match status" value="1"/>
</dbReference>
<feature type="repeat" description="TPR" evidence="3">
    <location>
        <begin position="100"/>
        <end position="133"/>
    </location>
</feature>
<sequence length="348" mass="39307">MGKTHKKIVMAGICCLMISMLTGCGNDTTKITEGMQLVETLDYQGALTAFDEAEAQKENSRLIARGRGIASMGLTEYDQAVQYFTEALELSDGWVQNVDYDMNYYLAAAYRKNGQPAEAKKVYDAILELKPEEKDAYFLRGSAELELGDYESAKADFDKAISMDPKNYDRLIEIYEALADYGYREVGQEYLQNVLNTDKKLDAYDSGRIYYYLGDYQKAYLALEEAKGKGGVDSYLYLGKAYAATGDYNYASSVYSNYLSKQGPDAEIYNQLGLCEMAKKDYQKALEAFQAGKQIEGNSLMQTLSFNEIVAYEYLQDYQKAAVLLKAYLQNYPDDQTAIREQQFLSTR</sequence>
<feature type="signal peptide" evidence="4">
    <location>
        <begin position="1"/>
        <end position="25"/>
    </location>
</feature>
<evidence type="ECO:0000256" key="4">
    <source>
        <dbReference type="SAM" id="SignalP"/>
    </source>
</evidence>
<accession>A0A6L5YHE1</accession>
<keyword evidence="4" id="KW-0732">Signal</keyword>
<feature type="repeat" description="TPR" evidence="3">
    <location>
        <begin position="266"/>
        <end position="299"/>
    </location>
</feature>
<dbReference type="EMBL" id="VUMU01000004">
    <property type="protein sequence ID" value="MST57649.1"/>
    <property type="molecule type" value="Genomic_DNA"/>
</dbReference>
<dbReference type="InterPro" id="IPR011990">
    <property type="entry name" value="TPR-like_helical_dom_sf"/>
</dbReference>
<dbReference type="SMART" id="SM00028">
    <property type="entry name" value="TPR"/>
    <property type="match status" value="5"/>
</dbReference>
<evidence type="ECO:0000313" key="6">
    <source>
        <dbReference type="Proteomes" id="UP000476055"/>
    </source>
</evidence>
<dbReference type="Gene3D" id="1.25.40.10">
    <property type="entry name" value="Tetratricopeptide repeat domain"/>
    <property type="match status" value="3"/>
</dbReference>
<dbReference type="InterPro" id="IPR019734">
    <property type="entry name" value="TPR_rpt"/>
</dbReference>
<dbReference type="InterPro" id="IPR050498">
    <property type="entry name" value="Ycf3"/>
</dbReference>
<dbReference type="PROSITE" id="PS51257">
    <property type="entry name" value="PROKAR_LIPOPROTEIN"/>
    <property type="match status" value="1"/>
</dbReference>
<name>A0A6L5YHE1_9FIRM</name>
<evidence type="ECO:0000313" key="5">
    <source>
        <dbReference type="EMBL" id="MST57649.1"/>
    </source>
</evidence>